<keyword evidence="2" id="KW-0472">Membrane</keyword>
<evidence type="ECO:0000313" key="4">
    <source>
        <dbReference type="Proteomes" id="UP001307889"/>
    </source>
</evidence>
<accession>A0ABN7ANJ1</accession>
<feature type="region of interest" description="Disordered" evidence="1">
    <location>
        <begin position="56"/>
        <end position="75"/>
    </location>
</feature>
<evidence type="ECO:0000256" key="1">
    <source>
        <dbReference type="SAM" id="MobiDB-lite"/>
    </source>
</evidence>
<keyword evidence="2" id="KW-0812">Transmembrane</keyword>
<proteinExistence type="predicted"/>
<gene>
    <name evidence="3" type="ORF">NTJ_05284</name>
</gene>
<evidence type="ECO:0000313" key="3">
    <source>
        <dbReference type="EMBL" id="BES92475.1"/>
    </source>
</evidence>
<organism evidence="3 4">
    <name type="scientific">Nesidiocoris tenuis</name>
    <dbReference type="NCBI Taxonomy" id="355587"/>
    <lineage>
        <taxon>Eukaryota</taxon>
        <taxon>Metazoa</taxon>
        <taxon>Ecdysozoa</taxon>
        <taxon>Arthropoda</taxon>
        <taxon>Hexapoda</taxon>
        <taxon>Insecta</taxon>
        <taxon>Pterygota</taxon>
        <taxon>Neoptera</taxon>
        <taxon>Paraneoptera</taxon>
        <taxon>Hemiptera</taxon>
        <taxon>Heteroptera</taxon>
        <taxon>Panheteroptera</taxon>
        <taxon>Cimicomorpha</taxon>
        <taxon>Miridae</taxon>
        <taxon>Dicyphina</taxon>
        <taxon>Nesidiocoris</taxon>
    </lineage>
</organism>
<sequence>MIGSERVVGGHHLVVLYASLSVCLTAVVFLGWQNIQLNGRMNALEERLDRLASAAAAPSRSAGAPPPIFREKRDAAFGDGPDCACPPG</sequence>
<keyword evidence="4" id="KW-1185">Reference proteome</keyword>
<dbReference type="Proteomes" id="UP001307889">
    <property type="component" value="Chromosome 3"/>
</dbReference>
<reference evidence="3 4" key="1">
    <citation type="submission" date="2023-09" db="EMBL/GenBank/DDBJ databases">
        <title>Nesidiocoris tenuis whole genome shotgun sequence.</title>
        <authorList>
            <person name="Shibata T."/>
            <person name="Shimoda M."/>
            <person name="Kobayashi T."/>
            <person name="Uehara T."/>
        </authorList>
    </citation>
    <scope>NUCLEOTIDE SEQUENCE [LARGE SCALE GENOMIC DNA]</scope>
    <source>
        <strain evidence="3 4">Japan</strain>
    </source>
</reference>
<keyword evidence="2" id="KW-1133">Transmembrane helix</keyword>
<evidence type="ECO:0000256" key="2">
    <source>
        <dbReference type="SAM" id="Phobius"/>
    </source>
</evidence>
<feature type="transmembrane region" description="Helical" evidence="2">
    <location>
        <begin position="12"/>
        <end position="32"/>
    </location>
</feature>
<protein>
    <submittedName>
        <fullName evidence="3">Uncharacterized protein</fullName>
    </submittedName>
</protein>
<name>A0ABN7ANJ1_9HEMI</name>
<dbReference type="EMBL" id="AP028911">
    <property type="protein sequence ID" value="BES92475.1"/>
    <property type="molecule type" value="Genomic_DNA"/>
</dbReference>